<dbReference type="Pfam" id="PF01797">
    <property type="entry name" value="Y1_Tnp"/>
    <property type="match status" value="1"/>
</dbReference>
<dbReference type="GO" id="GO:0003677">
    <property type="term" value="F:DNA binding"/>
    <property type="evidence" value="ECO:0007669"/>
    <property type="project" value="InterPro"/>
</dbReference>
<dbReference type="GO" id="GO:0006313">
    <property type="term" value="P:DNA transposition"/>
    <property type="evidence" value="ECO:0007669"/>
    <property type="project" value="InterPro"/>
</dbReference>
<dbReference type="PATRIC" id="fig|1149862.3.peg.2069"/>
<dbReference type="Proteomes" id="UP000004324">
    <property type="component" value="Unassembled WGS sequence"/>
</dbReference>
<dbReference type="GO" id="GO:0004803">
    <property type="term" value="F:transposase activity"/>
    <property type="evidence" value="ECO:0007669"/>
    <property type="project" value="InterPro"/>
</dbReference>
<evidence type="ECO:0000313" key="2">
    <source>
        <dbReference type="EMBL" id="EIW19108.1"/>
    </source>
</evidence>
<dbReference type="OrthoDB" id="9788881at2"/>
<dbReference type="SMART" id="SM01321">
    <property type="entry name" value="Y1_Tnp"/>
    <property type="match status" value="1"/>
</dbReference>
<dbReference type="PANTHER" id="PTHR34322">
    <property type="entry name" value="TRANSPOSASE, Y1_TNP DOMAIN-CONTAINING"/>
    <property type="match status" value="1"/>
</dbReference>
<evidence type="ECO:0000313" key="3">
    <source>
        <dbReference type="Proteomes" id="UP000004324"/>
    </source>
</evidence>
<dbReference type="PANTHER" id="PTHR34322:SF2">
    <property type="entry name" value="TRANSPOSASE IS200-LIKE DOMAIN-CONTAINING PROTEIN"/>
    <property type="match status" value="1"/>
</dbReference>
<feature type="domain" description="Transposase IS200-like" evidence="1">
    <location>
        <begin position="9"/>
        <end position="123"/>
    </location>
</feature>
<dbReference type="AlphaFoldDB" id="I8RHA9"/>
<dbReference type="EMBL" id="AKVJ01000022">
    <property type="protein sequence ID" value="EIW19108.1"/>
    <property type="molecule type" value="Genomic_DNA"/>
</dbReference>
<accession>I8RHA9</accession>
<dbReference type="Gene3D" id="3.30.70.1290">
    <property type="entry name" value="Transposase IS200-like"/>
    <property type="match status" value="1"/>
</dbReference>
<gene>
    <name evidence="2" type="ORF">FB4_0633</name>
</gene>
<name>I8RHA9_9FIRM</name>
<reference evidence="2 3" key="1">
    <citation type="journal article" date="2012" name="J. Bacteriol.">
        <title>Draft Genome Sequences for Two Metal-Reducing Pelosinus fermentans Strains Isolated from a Cr(VI)-Contaminated Site and for Type Strain R7.</title>
        <authorList>
            <person name="Brown S.D."/>
            <person name="Podar M."/>
            <person name="Klingeman D.M."/>
            <person name="Johnson C.M."/>
            <person name="Yang Z.K."/>
            <person name="Utturkar S.M."/>
            <person name="Land M.L."/>
            <person name="Mosher J.J."/>
            <person name="Hurt R.A.Jr."/>
            <person name="Phelps T.J."/>
            <person name="Palumbo A.V."/>
            <person name="Arkin A.P."/>
            <person name="Hazen T.C."/>
            <person name="Elias D.A."/>
        </authorList>
    </citation>
    <scope>NUCLEOTIDE SEQUENCE [LARGE SCALE GENOMIC DNA]</scope>
    <source>
        <strain evidence="2 3">B4</strain>
    </source>
</reference>
<dbReference type="SUPFAM" id="SSF143422">
    <property type="entry name" value="Transposase IS200-like"/>
    <property type="match status" value="1"/>
</dbReference>
<comment type="caution">
    <text evidence="2">The sequence shown here is derived from an EMBL/GenBank/DDBJ whole genome shotgun (WGS) entry which is preliminary data.</text>
</comment>
<dbReference type="NCBIfam" id="NF047646">
    <property type="entry name" value="REP_Tyr_transpos"/>
    <property type="match status" value="1"/>
</dbReference>
<protein>
    <submittedName>
        <fullName evidence="2">Transposase IS200-family protein</fullName>
    </submittedName>
</protein>
<dbReference type="InterPro" id="IPR002686">
    <property type="entry name" value="Transposase_17"/>
</dbReference>
<proteinExistence type="predicted"/>
<dbReference type="InterPro" id="IPR036515">
    <property type="entry name" value="Transposase_17_sf"/>
</dbReference>
<dbReference type="RefSeq" id="WP_007933734.1">
    <property type="nucleotide sequence ID" value="NZ_AKVJ01000022.1"/>
</dbReference>
<organism evidence="2 3">
    <name type="scientific">Pelosinus fermentans B4</name>
    <dbReference type="NCBI Taxonomy" id="1149862"/>
    <lineage>
        <taxon>Bacteria</taxon>
        <taxon>Bacillati</taxon>
        <taxon>Bacillota</taxon>
        <taxon>Negativicutes</taxon>
        <taxon>Selenomonadales</taxon>
        <taxon>Sporomusaceae</taxon>
        <taxon>Pelosinus</taxon>
    </lineage>
</organism>
<evidence type="ECO:0000259" key="1">
    <source>
        <dbReference type="SMART" id="SM01321"/>
    </source>
</evidence>
<keyword evidence="3" id="KW-1185">Reference proteome</keyword>
<sequence length="255" mass="30532">MPRTARRKSKSGIYHIIMRGINRQTIFEDEEDCAQFLEALQRYKEKSDYQVYAYCLMGNHVHLLLKIGIEPLEQVMRRLCGSYVYWYNNKYQRVGNLFQDRFKSEPVEDDPYFQIVQRYIHQNPVKAGLIKHVEEYKWSSFHEYINQANLVNVNFLLEMMSDDKEKATQKFIEYTNVMSEHECLDIDNQVDQRIRDEEARVIIKKVCNLKNVIDLQQLDCKTRNTYLRMLKQKYNVSIRQIERITGINRGIVLKA</sequence>